<reference evidence="4" key="1">
    <citation type="submission" date="2022-08" db="EMBL/GenBank/DDBJ databases">
        <authorList>
            <person name="Kim S.-J."/>
        </authorList>
    </citation>
    <scope>NUCLEOTIDE SEQUENCE</scope>
    <source>
        <strain evidence="4">KJ</strain>
    </source>
</reference>
<name>A0AAP5Q8I6_9BURK</name>
<dbReference type="Pfam" id="PF03747">
    <property type="entry name" value="ADP_ribosyl_GH"/>
    <property type="match status" value="1"/>
</dbReference>
<dbReference type="Gene3D" id="1.10.4080.10">
    <property type="entry name" value="ADP-ribosylation/Crystallin J1"/>
    <property type="match status" value="1"/>
</dbReference>
<dbReference type="InterPro" id="IPR050792">
    <property type="entry name" value="ADP-ribosylglycohydrolase"/>
</dbReference>
<dbReference type="InterPro" id="IPR036705">
    <property type="entry name" value="Ribosyl_crysJ1_sf"/>
</dbReference>
<keyword evidence="3" id="KW-0460">Magnesium</keyword>
<dbReference type="GO" id="GO:0016787">
    <property type="term" value="F:hydrolase activity"/>
    <property type="evidence" value="ECO:0007669"/>
    <property type="project" value="UniProtKB-KW"/>
</dbReference>
<keyword evidence="2" id="KW-0378">Hydrolase</keyword>
<evidence type="ECO:0000313" key="4">
    <source>
        <dbReference type="EMBL" id="MDT8837800.1"/>
    </source>
</evidence>
<dbReference type="PANTHER" id="PTHR16222:SF24">
    <property type="entry name" value="ADP-RIBOSYLHYDROLASE ARH3"/>
    <property type="match status" value="1"/>
</dbReference>
<feature type="binding site" evidence="3">
    <location>
        <position position="278"/>
    </location>
    <ligand>
        <name>Mg(2+)</name>
        <dbReference type="ChEBI" id="CHEBI:18420"/>
        <label>1</label>
    </ligand>
</feature>
<gene>
    <name evidence="4" type="ORF">ParKJ_10285</name>
</gene>
<feature type="binding site" evidence="3">
    <location>
        <position position="281"/>
    </location>
    <ligand>
        <name>Mg(2+)</name>
        <dbReference type="ChEBI" id="CHEBI:18420"/>
        <label>1</label>
    </ligand>
</feature>
<protein>
    <submittedName>
        <fullName evidence="4">ADP-ribosylglycohydrolase family protein</fullName>
    </submittedName>
</protein>
<organism evidence="4 5">
    <name type="scientific">Paraburkholderia fungorum</name>
    <dbReference type="NCBI Taxonomy" id="134537"/>
    <lineage>
        <taxon>Bacteria</taxon>
        <taxon>Pseudomonadati</taxon>
        <taxon>Pseudomonadota</taxon>
        <taxon>Betaproteobacteria</taxon>
        <taxon>Burkholderiales</taxon>
        <taxon>Burkholderiaceae</taxon>
        <taxon>Paraburkholderia</taxon>
    </lineage>
</organism>
<comment type="cofactor">
    <cofactor evidence="3">
        <name>Mg(2+)</name>
        <dbReference type="ChEBI" id="CHEBI:18420"/>
    </cofactor>
    <text evidence="3">Binds 2 magnesium ions per subunit.</text>
</comment>
<accession>A0AAP5Q8I6</accession>
<dbReference type="AlphaFoldDB" id="A0AAP5Q8I6"/>
<evidence type="ECO:0000256" key="2">
    <source>
        <dbReference type="ARBA" id="ARBA00022801"/>
    </source>
</evidence>
<dbReference type="EMBL" id="JANSLM010000003">
    <property type="protein sequence ID" value="MDT8837800.1"/>
    <property type="molecule type" value="Genomic_DNA"/>
</dbReference>
<dbReference type="RefSeq" id="WP_315696876.1">
    <property type="nucleotide sequence ID" value="NZ_JANSLM010000003.1"/>
</dbReference>
<dbReference type="GO" id="GO:0046872">
    <property type="term" value="F:metal ion binding"/>
    <property type="evidence" value="ECO:0007669"/>
    <property type="project" value="UniProtKB-KW"/>
</dbReference>
<evidence type="ECO:0000313" key="5">
    <source>
        <dbReference type="Proteomes" id="UP001246473"/>
    </source>
</evidence>
<feature type="binding site" evidence="3">
    <location>
        <position position="71"/>
    </location>
    <ligand>
        <name>Mg(2+)</name>
        <dbReference type="ChEBI" id="CHEBI:18420"/>
        <label>1</label>
    </ligand>
</feature>
<dbReference type="InterPro" id="IPR005502">
    <property type="entry name" value="Ribosyl_crysJ1"/>
</dbReference>
<comment type="similarity">
    <text evidence="1">Belongs to the ADP-ribosylglycohydrolase family.</text>
</comment>
<dbReference type="PANTHER" id="PTHR16222">
    <property type="entry name" value="ADP-RIBOSYLGLYCOHYDROLASE"/>
    <property type="match status" value="1"/>
</dbReference>
<evidence type="ECO:0000256" key="3">
    <source>
        <dbReference type="PIRSR" id="PIRSR605502-1"/>
    </source>
</evidence>
<feature type="binding site" evidence="3">
    <location>
        <position position="280"/>
    </location>
    <ligand>
        <name>Mg(2+)</name>
        <dbReference type="ChEBI" id="CHEBI:18420"/>
        <label>1</label>
    </ligand>
</feature>
<proteinExistence type="inferred from homology"/>
<comment type="caution">
    <text evidence="4">The sequence shown here is derived from an EMBL/GenBank/DDBJ whole genome shotgun (WGS) entry which is preliminary data.</text>
</comment>
<sequence>MNNNDEGFLRLRSCADARMGGLIGLLVGDALGVSFEFKPPNLLPLRDKIEMQPPLGFRKSHAGVPVGTWSDDGAQALCLLASLADCGQFSLADFADRLVRWLDDGYMAVDRVVFDCGIQTAAAIGRLRDGASPYSSGGESESDNGNGSLMRVLPLAVWHTGSDEALVRDAHAQSLPTHAHSRSLVACAYTCLVARGYLSAKTDPWTCADQCLEEIYNVWHDERERGGFLNELEVLRRFPKTQPRGTGYVLDTIWSARKALEEESFEHVARRAILFGHDTDTTAAVACGLAGIRFGIEGIPVRWMARLRGFEIVEPLLARLIARPDKVTTGP</sequence>
<dbReference type="Proteomes" id="UP001246473">
    <property type="component" value="Unassembled WGS sequence"/>
</dbReference>
<feature type="binding site" evidence="3">
    <location>
        <position position="70"/>
    </location>
    <ligand>
        <name>Mg(2+)</name>
        <dbReference type="ChEBI" id="CHEBI:18420"/>
        <label>1</label>
    </ligand>
</feature>
<dbReference type="SUPFAM" id="SSF101478">
    <property type="entry name" value="ADP-ribosylglycohydrolase"/>
    <property type="match status" value="1"/>
</dbReference>
<keyword evidence="3" id="KW-0479">Metal-binding</keyword>
<feature type="binding site" evidence="3">
    <location>
        <position position="72"/>
    </location>
    <ligand>
        <name>Mg(2+)</name>
        <dbReference type="ChEBI" id="CHEBI:18420"/>
        <label>1</label>
    </ligand>
</feature>
<evidence type="ECO:0000256" key="1">
    <source>
        <dbReference type="ARBA" id="ARBA00010702"/>
    </source>
</evidence>